<dbReference type="OrthoDB" id="9801954at2"/>
<sequence length="329" mass="37588">MDNVWLSIIVAAYNVEKYIGEALLSVLDQIDKRVEVIVINDGSRDNTLGEIESIYASHPLGQQLHIISQPNSGVSEARNAGLKVIKGRYVAFLDGDDHLLPHYYEKLLEILNRGDCEPDIIEFNAIRFSHLKNGNHQAASLFKTNVCGNYYCNSDEDVVSKIFSHAYWFPWARIYKSELFEDVQFPPGKSYEDMMLIPQLYLRATCITGIDEALVGYRVNPEGITKNPSSKDLTDIESVIDYYLEMSARENNSFNKKMMMLVACQGALFYKSISNDMKGYFRPISDISRIVKKVNRHKKNIDVDVPFNTRMLFLSPALSNLYSYIKKFT</sequence>
<dbReference type="AlphaFoldDB" id="A0A3D9DY85"/>
<dbReference type="SUPFAM" id="SSF53448">
    <property type="entry name" value="Nucleotide-diphospho-sugar transferases"/>
    <property type="match status" value="1"/>
</dbReference>
<dbReference type="CDD" id="cd00761">
    <property type="entry name" value="Glyco_tranf_GTA_type"/>
    <property type="match status" value="1"/>
</dbReference>
<proteinExistence type="predicted"/>
<comment type="caution">
    <text evidence="2">The sequence shown here is derived from an EMBL/GenBank/DDBJ whole genome shotgun (WGS) entry which is preliminary data.</text>
</comment>
<evidence type="ECO:0000313" key="3">
    <source>
        <dbReference type="Proteomes" id="UP000256334"/>
    </source>
</evidence>
<dbReference type="PANTHER" id="PTHR22916">
    <property type="entry name" value="GLYCOSYLTRANSFERASE"/>
    <property type="match status" value="1"/>
</dbReference>
<organism evidence="2 3">
    <name type="scientific">Kushneria indalinina DSM 14324</name>
    <dbReference type="NCBI Taxonomy" id="1122140"/>
    <lineage>
        <taxon>Bacteria</taxon>
        <taxon>Pseudomonadati</taxon>
        <taxon>Pseudomonadota</taxon>
        <taxon>Gammaproteobacteria</taxon>
        <taxon>Oceanospirillales</taxon>
        <taxon>Halomonadaceae</taxon>
        <taxon>Kushneria</taxon>
    </lineage>
</organism>
<gene>
    <name evidence="2" type="ORF">C8D72_0417</name>
</gene>
<name>A0A3D9DY85_9GAMM</name>
<dbReference type="InterPro" id="IPR029044">
    <property type="entry name" value="Nucleotide-diphossugar_trans"/>
</dbReference>
<protein>
    <submittedName>
        <fullName evidence="2">Glycosyl transferase family 2</fullName>
    </submittedName>
</protein>
<dbReference type="GO" id="GO:0016758">
    <property type="term" value="F:hexosyltransferase activity"/>
    <property type="evidence" value="ECO:0007669"/>
    <property type="project" value="UniProtKB-ARBA"/>
</dbReference>
<accession>A0A3D9DY85</accession>
<dbReference type="Proteomes" id="UP000256334">
    <property type="component" value="Unassembled WGS sequence"/>
</dbReference>
<reference evidence="2 3" key="1">
    <citation type="submission" date="2018-07" db="EMBL/GenBank/DDBJ databases">
        <title>Genomic Encyclopedia of Type Strains, Phase IV (KMG-IV): sequencing the most valuable type-strain genomes for metagenomic binning, comparative biology and taxonomic classification.</title>
        <authorList>
            <person name="Goeker M."/>
        </authorList>
    </citation>
    <scope>NUCLEOTIDE SEQUENCE [LARGE SCALE GENOMIC DNA]</scope>
    <source>
        <strain evidence="2 3">DSM 14324</strain>
    </source>
</reference>
<evidence type="ECO:0000313" key="2">
    <source>
        <dbReference type="EMBL" id="REC95752.1"/>
    </source>
</evidence>
<dbReference type="RefSeq" id="WP_115852739.1">
    <property type="nucleotide sequence ID" value="NZ_QRDJ01000006.1"/>
</dbReference>
<dbReference type="PANTHER" id="PTHR22916:SF3">
    <property type="entry name" value="UDP-GLCNAC:BETAGAL BETA-1,3-N-ACETYLGLUCOSAMINYLTRANSFERASE-LIKE PROTEIN 1"/>
    <property type="match status" value="1"/>
</dbReference>
<keyword evidence="2" id="KW-0808">Transferase</keyword>
<dbReference type="InterPro" id="IPR001173">
    <property type="entry name" value="Glyco_trans_2-like"/>
</dbReference>
<dbReference type="Pfam" id="PF00535">
    <property type="entry name" value="Glycos_transf_2"/>
    <property type="match status" value="1"/>
</dbReference>
<dbReference type="Gene3D" id="3.90.550.10">
    <property type="entry name" value="Spore Coat Polysaccharide Biosynthesis Protein SpsA, Chain A"/>
    <property type="match status" value="1"/>
</dbReference>
<feature type="domain" description="Glycosyltransferase 2-like" evidence="1">
    <location>
        <begin position="7"/>
        <end position="115"/>
    </location>
</feature>
<evidence type="ECO:0000259" key="1">
    <source>
        <dbReference type="Pfam" id="PF00535"/>
    </source>
</evidence>
<keyword evidence="3" id="KW-1185">Reference proteome</keyword>
<dbReference type="EMBL" id="QRDJ01000006">
    <property type="protein sequence ID" value="REC95752.1"/>
    <property type="molecule type" value="Genomic_DNA"/>
</dbReference>